<keyword evidence="2" id="KW-1133">Transmembrane helix</keyword>
<evidence type="ECO:0000256" key="1">
    <source>
        <dbReference type="RuleBase" id="RU362114"/>
    </source>
</evidence>
<dbReference type="InterPro" id="IPR012317">
    <property type="entry name" value="Poly(ADP-ribose)pol_cat_dom"/>
</dbReference>
<evidence type="ECO:0000313" key="5">
    <source>
        <dbReference type="Proteomes" id="UP000626109"/>
    </source>
</evidence>
<dbReference type="GO" id="GO:1990404">
    <property type="term" value="F:NAD+-protein mono-ADP-ribosyltransferase activity"/>
    <property type="evidence" value="ECO:0007669"/>
    <property type="project" value="TreeGrafter"/>
</dbReference>
<sequence length="246" mass="27026">LLLSPYVVEALRVACCCIIALLFVLDVGLLLRTPEMLRFAFQPEATLVAQICSAICGSLGFIIWFLMVLGVNLAILVLYSVLWSPAMLRGLGVVLLLAVVASAMLACARRFGGPGRLSLPKSVTYRKPSEWEGVAEVPVDDPLFEQAVAEFEEACATWGDMYPFRLSVSGVYRLENPRLQEAFESSQASMIARQPCIRRLFHGTGFDASKAICSDGFRLPPAAGMFGRGVYFADTPLKSWQYTSRK</sequence>
<organism evidence="4 5">
    <name type="scientific">Polarella glacialis</name>
    <name type="common">Dinoflagellate</name>
    <dbReference type="NCBI Taxonomy" id="89957"/>
    <lineage>
        <taxon>Eukaryota</taxon>
        <taxon>Sar</taxon>
        <taxon>Alveolata</taxon>
        <taxon>Dinophyceae</taxon>
        <taxon>Suessiales</taxon>
        <taxon>Suessiaceae</taxon>
        <taxon>Polarella</taxon>
    </lineage>
</organism>
<feature type="transmembrane region" description="Helical" evidence="2">
    <location>
        <begin position="87"/>
        <end position="108"/>
    </location>
</feature>
<dbReference type="Pfam" id="PF00644">
    <property type="entry name" value="PARP"/>
    <property type="match status" value="1"/>
</dbReference>
<dbReference type="GO" id="GO:0003950">
    <property type="term" value="F:NAD+ poly-ADP-ribosyltransferase activity"/>
    <property type="evidence" value="ECO:0007669"/>
    <property type="project" value="UniProtKB-UniRule"/>
</dbReference>
<proteinExistence type="predicted"/>
<feature type="domain" description="PARP catalytic" evidence="3">
    <location>
        <begin position="119"/>
        <end position="246"/>
    </location>
</feature>
<dbReference type="EMBL" id="CAJNNW010022209">
    <property type="protein sequence ID" value="CAE8668952.1"/>
    <property type="molecule type" value="Genomic_DNA"/>
</dbReference>
<evidence type="ECO:0000256" key="2">
    <source>
        <dbReference type="SAM" id="Phobius"/>
    </source>
</evidence>
<protein>
    <recommendedName>
        <fullName evidence="1">Poly [ADP-ribose] polymerase</fullName>
        <shortName evidence="1">PARP</shortName>
        <ecNumber evidence="1">2.4.2.-</ecNumber>
    </recommendedName>
</protein>
<dbReference type="PANTHER" id="PTHR45740:SF2">
    <property type="entry name" value="POLY [ADP-RIBOSE] POLYMERASE"/>
    <property type="match status" value="1"/>
</dbReference>
<feature type="transmembrane region" description="Helical" evidence="2">
    <location>
        <begin position="51"/>
        <end position="81"/>
    </location>
</feature>
<feature type="non-terminal residue" evidence="4">
    <location>
        <position position="246"/>
    </location>
</feature>
<evidence type="ECO:0000259" key="3">
    <source>
        <dbReference type="PROSITE" id="PS51059"/>
    </source>
</evidence>
<reference evidence="4" key="1">
    <citation type="submission" date="2021-02" db="EMBL/GenBank/DDBJ databases">
        <authorList>
            <person name="Dougan E. K."/>
            <person name="Rhodes N."/>
            <person name="Thang M."/>
            <person name="Chan C."/>
        </authorList>
    </citation>
    <scope>NUCLEOTIDE SEQUENCE</scope>
</reference>
<dbReference type="PANTHER" id="PTHR45740">
    <property type="entry name" value="POLY [ADP-RIBOSE] POLYMERASE"/>
    <property type="match status" value="1"/>
</dbReference>
<dbReference type="Proteomes" id="UP000626109">
    <property type="component" value="Unassembled WGS sequence"/>
</dbReference>
<keyword evidence="1" id="KW-0520">NAD</keyword>
<dbReference type="SUPFAM" id="SSF56399">
    <property type="entry name" value="ADP-ribosylation"/>
    <property type="match status" value="1"/>
</dbReference>
<feature type="non-terminal residue" evidence="4">
    <location>
        <position position="1"/>
    </location>
</feature>
<dbReference type="PROSITE" id="PS51059">
    <property type="entry name" value="PARP_CATALYTIC"/>
    <property type="match status" value="1"/>
</dbReference>
<name>A0A813JB07_POLGL</name>
<comment type="caution">
    <text evidence="4">The sequence shown here is derived from an EMBL/GenBank/DDBJ whole genome shotgun (WGS) entry which is preliminary data.</text>
</comment>
<keyword evidence="2" id="KW-0472">Membrane</keyword>
<dbReference type="InterPro" id="IPR051712">
    <property type="entry name" value="ARTD-AVP"/>
</dbReference>
<dbReference type="AlphaFoldDB" id="A0A813JB07"/>
<dbReference type="Gene3D" id="3.90.228.10">
    <property type="match status" value="1"/>
</dbReference>
<accession>A0A813JB07</accession>
<keyword evidence="1" id="KW-0808">Transferase</keyword>
<keyword evidence="1" id="KW-0328">Glycosyltransferase</keyword>
<keyword evidence="2" id="KW-0812">Transmembrane</keyword>
<evidence type="ECO:0000313" key="4">
    <source>
        <dbReference type="EMBL" id="CAE8668952.1"/>
    </source>
</evidence>
<dbReference type="GO" id="GO:0005634">
    <property type="term" value="C:nucleus"/>
    <property type="evidence" value="ECO:0007669"/>
    <property type="project" value="TreeGrafter"/>
</dbReference>
<feature type="transmembrane region" description="Helical" evidence="2">
    <location>
        <begin position="6"/>
        <end position="31"/>
    </location>
</feature>
<gene>
    <name evidence="4" type="ORF">PGLA2088_LOCUS17068</name>
</gene>
<dbReference type="EC" id="2.4.2.-" evidence="1"/>